<dbReference type="InterPro" id="IPR036291">
    <property type="entry name" value="NAD(P)-bd_dom_sf"/>
</dbReference>
<feature type="region of interest" description="Disordered" evidence="1">
    <location>
        <begin position="268"/>
        <end position="291"/>
    </location>
</feature>
<evidence type="ECO:0000259" key="2">
    <source>
        <dbReference type="Pfam" id="PF01370"/>
    </source>
</evidence>
<dbReference type="OrthoDB" id="5565437at2"/>
<proteinExistence type="predicted"/>
<dbReference type="SUPFAM" id="SSF51735">
    <property type="entry name" value="NAD(P)-binding Rossmann-fold domains"/>
    <property type="match status" value="1"/>
</dbReference>
<feature type="domain" description="NAD-dependent epimerase/dehydratase" evidence="2">
    <location>
        <begin position="84"/>
        <end position="197"/>
    </location>
</feature>
<organism evidence="3 4">
    <name type="scientific">Rhodanobacter lindaniclasticus</name>
    <dbReference type="NCBI Taxonomy" id="75310"/>
    <lineage>
        <taxon>Bacteria</taxon>
        <taxon>Pseudomonadati</taxon>
        <taxon>Pseudomonadota</taxon>
        <taxon>Gammaproteobacteria</taxon>
        <taxon>Lysobacterales</taxon>
        <taxon>Rhodanobacteraceae</taxon>
        <taxon>Rhodanobacter</taxon>
    </lineage>
</organism>
<dbReference type="InterPro" id="IPR001509">
    <property type="entry name" value="Epimerase_deHydtase"/>
</dbReference>
<reference evidence="3 4" key="1">
    <citation type="submission" date="2017-02" db="EMBL/GenBank/DDBJ databases">
        <title>Whole genome sequencing of Rhodanobacter lindaniclasticus DSM 17932.</title>
        <authorList>
            <person name="Kumar S."/>
            <person name="Patil P."/>
            <person name="Patil P.B."/>
        </authorList>
    </citation>
    <scope>NUCLEOTIDE SEQUENCE [LARGE SCALE GENOMIC DNA]</scope>
    <source>
        <strain evidence="3 4">DSM 17932</strain>
    </source>
</reference>
<evidence type="ECO:0000313" key="3">
    <source>
        <dbReference type="EMBL" id="THD06015.1"/>
    </source>
</evidence>
<evidence type="ECO:0000256" key="1">
    <source>
        <dbReference type="SAM" id="MobiDB-lite"/>
    </source>
</evidence>
<dbReference type="EMBL" id="MWIO01000047">
    <property type="protein sequence ID" value="THD06015.1"/>
    <property type="molecule type" value="Genomic_DNA"/>
</dbReference>
<dbReference type="InterPro" id="IPR050177">
    <property type="entry name" value="Lipid_A_modif_metabolic_enz"/>
</dbReference>
<protein>
    <recommendedName>
        <fullName evidence="2">NAD-dependent epimerase/dehydratase domain-containing protein</fullName>
    </recommendedName>
</protein>
<evidence type="ECO:0000313" key="4">
    <source>
        <dbReference type="Proteomes" id="UP000306317"/>
    </source>
</evidence>
<sequence length="291" mass="31262">MTVLVIGGSSQIGHFLLPRLRATGEPVLALSRHPRPARDGVQWLRGTLPHDMPTLPELSAIISFGPLLALAEWLAHANLSGAPRVVATSSMSAETKRDSAVPAERAIARQLREGESALAAACARHGCAWTVLRPTLVYGAGLDRSLTPIARRALRTRLFPIPSARGLRQPVHADDIAQAVLAALDCPASAGRIVPIGGGERLPYPQMFARVRDSLPRTTVSLPLPAWLLQLVGRAWPPLRGPLSRLDSDLVADNGPLQRLLGIHPRPFQPDAATWARQPREDAGPASADRK</sequence>
<name>A0A4S3KC75_9GAMM</name>
<dbReference type="RefSeq" id="WP_136259504.1">
    <property type="nucleotide sequence ID" value="NZ_MWIO01000047.1"/>
</dbReference>
<dbReference type="PANTHER" id="PTHR43245">
    <property type="entry name" value="BIFUNCTIONAL POLYMYXIN RESISTANCE PROTEIN ARNA"/>
    <property type="match status" value="1"/>
</dbReference>
<accession>A0A4S3KC75</accession>
<dbReference type="Proteomes" id="UP000306317">
    <property type="component" value="Unassembled WGS sequence"/>
</dbReference>
<dbReference type="Gene3D" id="3.40.50.720">
    <property type="entry name" value="NAD(P)-binding Rossmann-like Domain"/>
    <property type="match status" value="1"/>
</dbReference>
<dbReference type="Pfam" id="PF01370">
    <property type="entry name" value="Epimerase"/>
    <property type="match status" value="1"/>
</dbReference>
<comment type="caution">
    <text evidence="3">The sequence shown here is derived from an EMBL/GenBank/DDBJ whole genome shotgun (WGS) entry which is preliminary data.</text>
</comment>
<dbReference type="PANTHER" id="PTHR43245:SF51">
    <property type="entry name" value="SHORT CHAIN DEHYDROGENASE_REDUCTASE FAMILY 42E, MEMBER 2"/>
    <property type="match status" value="1"/>
</dbReference>
<feature type="compositionally biased region" description="Basic and acidic residues" evidence="1">
    <location>
        <begin position="278"/>
        <end position="291"/>
    </location>
</feature>
<dbReference type="AlphaFoldDB" id="A0A4S3KC75"/>
<keyword evidence="4" id="KW-1185">Reference proteome</keyword>
<gene>
    <name evidence="3" type="ORF">B1991_15080</name>
</gene>